<organism evidence="1 2">
    <name type="scientific">Coccidioides posadasii RMSCC 3488</name>
    <dbReference type="NCBI Taxonomy" id="454284"/>
    <lineage>
        <taxon>Eukaryota</taxon>
        <taxon>Fungi</taxon>
        <taxon>Dikarya</taxon>
        <taxon>Ascomycota</taxon>
        <taxon>Pezizomycotina</taxon>
        <taxon>Eurotiomycetes</taxon>
        <taxon>Eurotiomycetidae</taxon>
        <taxon>Onygenales</taxon>
        <taxon>Onygenaceae</taxon>
        <taxon>Coccidioides</taxon>
    </lineage>
</organism>
<dbReference type="VEuPathDB" id="FungiDB:CPAG_03160"/>
<dbReference type="Proteomes" id="UP000054567">
    <property type="component" value="Unassembled WGS sequence"/>
</dbReference>
<gene>
    <name evidence="1" type="ORF">CPAG_03160</name>
</gene>
<name>A0A0J6I5Z2_COCPO</name>
<reference evidence="2" key="3">
    <citation type="journal article" date="2010" name="Genome Res.">
        <title>Population genomic sequencing of Coccidioides fungi reveals recent hybridization and transposon control.</title>
        <authorList>
            <person name="Neafsey D.E."/>
            <person name="Barker B.M."/>
            <person name="Sharpton T.J."/>
            <person name="Stajich J.E."/>
            <person name="Park D.J."/>
            <person name="Whiston E."/>
            <person name="Hung C.-Y."/>
            <person name="McMahan C."/>
            <person name="White J."/>
            <person name="Sykes S."/>
            <person name="Heiman D."/>
            <person name="Young S."/>
            <person name="Zeng Q."/>
            <person name="Abouelleil A."/>
            <person name="Aftuck L."/>
            <person name="Bessette D."/>
            <person name="Brown A."/>
            <person name="FitzGerald M."/>
            <person name="Lui A."/>
            <person name="Macdonald J.P."/>
            <person name="Priest M."/>
            <person name="Orbach M.J."/>
            <person name="Galgiani J.N."/>
            <person name="Kirkland T.N."/>
            <person name="Cole G.T."/>
            <person name="Birren B.W."/>
            <person name="Henn M.R."/>
            <person name="Taylor J.W."/>
            <person name="Rounsley S.D."/>
        </authorList>
    </citation>
    <scope>NUCLEOTIDE SEQUENCE [LARGE SCALE GENOMIC DNA]</scope>
    <source>
        <strain evidence="2">RMSCC 3488</strain>
    </source>
</reference>
<proteinExistence type="predicted"/>
<dbReference type="EMBL" id="DS268110">
    <property type="protein sequence ID" value="KMM66822.1"/>
    <property type="molecule type" value="Genomic_DNA"/>
</dbReference>
<protein>
    <submittedName>
        <fullName evidence="1">Uncharacterized protein</fullName>
    </submittedName>
</protein>
<reference evidence="2" key="2">
    <citation type="journal article" date="2009" name="Genome Res.">
        <title>Comparative genomic analyses of the human fungal pathogens Coccidioides and their relatives.</title>
        <authorList>
            <person name="Sharpton T.J."/>
            <person name="Stajich J.E."/>
            <person name="Rounsley S.D."/>
            <person name="Gardner M.J."/>
            <person name="Wortman J.R."/>
            <person name="Jordar V.S."/>
            <person name="Maiti R."/>
            <person name="Kodira C.D."/>
            <person name="Neafsey D.E."/>
            <person name="Zeng Q."/>
            <person name="Hung C.-Y."/>
            <person name="McMahan C."/>
            <person name="Muszewska A."/>
            <person name="Grynberg M."/>
            <person name="Mandel M.A."/>
            <person name="Kellner E.M."/>
            <person name="Barker B.M."/>
            <person name="Galgiani J.N."/>
            <person name="Orbach M.J."/>
            <person name="Kirkland T.N."/>
            <person name="Cole G.T."/>
            <person name="Henn M.R."/>
            <person name="Birren B.W."/>
            <person name="Taylor J.W."/>
        </authorList>
    </citation>
    <scope>NUCLEOTIDE SEQUENCE [LARGE SCALE GENOMIC DNA]</scope>
    <source>
        <strain evidence="2">RMSCC 3488</strain>
    </source>
</reference>
<accession>A0A0J6I5Z2</accession>
<sequence length="100" mass="11501">MTSLIPRWRQEGLANDQKTPYSSLCTPYGVRSYPNGGEARVDFGFGVKRSLFAAFGVRQELLHLRSIFKHQFFLAQTQNVQDLQQYNSINPSAFRWQETG</sequence>
<reference evidence="1 2" key="1">
    <citation type="submission" date="2007-06" db="EMBL/GenBank/DDBJ databases">
        <title>The Genome Sequence of Coccidioides posadasii RMSCC_3488.</title>
        <authorList>
            <consortium name="Coccidioides Genome Resources Consortium"/>
            <consortium name="The Broad Institute Genome Sequencing Platform"/>
            <person name="Henn M.R."/>
            <person name="Sykes S."/>
            <person name="Young S."/>
            <person name="Jaffe D."/>
            <person name="Berlin A."/>
            <person name="Alvarez P."/>
            <person name="Butler J."/>
            <person name="Gnerre S."/>
            <person name="Grabherr M."/>
            <person name="Mauceli E."/>
            <person name="Brockman W."/>
            <person name="Kodira C."/>
            <person name="Alvarado L."/>
            <person name="Zeng Q."/>
            <person name="Crawford M."/>
            <person name="Antoine C."/>
            <person name="Devon K."/>
            <person name="Galgiani J."/>
            <person name="Orsborn K."/>
            <person name="Lewis M.L."/>
            <person name="Nusbaum C."/>
            <person name="Galagan J."/>
            <person name="Birren B."/>
        </authorList>
    </citation>
    <scope>NUCLEOTIDE SEQUENCE [LARGE SCALE GENOMIC DNA]</scope>
    <source>
        <strain evidence="1 2">RMSCC 3488</strain>
    </source>
</reference>
<dbReference type="AlphaFoldDB" id="A0A0J6I5Z2"/>
<evidence type="ECO:0000313" key="2">
    <source>
        <dbReference type="Proteomes" id="UP000054567"/>
    </source>
</evidence>
<evidence type="ECO:0000313" key="1">
    <source>
        <dbReference type="EMBL" id="KMM66822.1"/>
    </source>
</evidence>